<gene>
    <name evidence="1" type="ORF">PsYK624_118810</name>
</gene>
<dbReference type="EMBL" id="BPQB01000051">
    <property type="protein sequence ID" value="GJE95695.1"/>
    <property type="molecule type" value="Genomic_DNA"/>
</dbReference>
<reference evidence="1 2" key="1">
    <citation type="submission" date="2021-08" db="EMBL/GenBank/DDBJ databases">
        <title>Draft Genome Sequence of Phanerochaete sordida strain YK-624.</title>
        <authorList>
            <person name="Mori T."/>
            <person name="Dohra H."/>
            <person name="Suzuki T."/>
            <person name="Kawagishi H."/>
            <person name="Hirai H."/>
        </authorList>
    </citation>
    <scope>NUCLEOTIDE SEQUENCE [LARGE SCALE GENOMIC DNA]</scope>
    <source>
        <strain evidence="1 2">YK-624</strain>
    </source>
</reference>
<name>A0A9P3LHU3_9APHY</name>
<dbReference type="AlphaFoldDB" id="A0A9P3LHU3"/>
<dbReference type="Gene3D" id="3.80.10.10">
    <property type="entry name" value="Ribonuclease Inhibitor"/>
    <property type="match status" value="1"/>
</dbReference>
<evidence type="ECO:0000313" key="1">
    <source>
        <dbReference type="EMBL" id="GJE95695.1"/>
    </source>
</evidence>
<dbReference type="OrthoDB" id="2945091at2759"/>
<evidence type="ECO:0000313" key="2">
    <source>
        <dbReference type="Proteomes" id="UP000703269"/>
    </source>
</evidence>
<accession>A0A9P3LHU3</accession>
<dbReference type="SUPFAM" id="SSF52047">
    <property type="entry name" value="RNI-like"/>
    <property type="match status" value="1"/>
</dbReference>
<proteinExistence type="predicted"/>
<protein>
    <recommendedName>
        <fullName evidence="3">F-box domain-containing protein</fullName>
    </recommendedName>
</protein>
<comment type="caution">
    <text evidence="1">The sequence shown here is derived from an EMBL/GenBank/DDBJ whole genome shotgun (WGS) entry which is preliminary data.</text>
</comment>
<dbReference type="InterPro" id="IPR032675">
    <property type="entry name" value="LRR_dom_sf"/>
</dbReference>
<dbReference type="Proteomes" id="UP000703269">
    <property type="component" value="Unassembled WGS sequence"/>
</dbReference>
<keyword evidence="2" id="KW-1185">Reference proteome</keyword>
<organism evidence="1 2">
    <name type="scientific">Phanerochaete sordida</name>
    <dbReference type="NCBI Taxonomy" id="48140"/>
    <lineage>
        <taxon>Eukaryota</taxon>
        <taxon>Fungi</taxon>
        <taxon>Dikarya</taxon>
        <taxon>Basidiomycota</taxon>
        <taxon>Agaricomycotina</taxon>
        <taxon>Agaricomycetes</taxon>
        <taxon>Polyporales</taxon>
        <taxon>Phanerochaetaceae</taxon>
        <taxon>Phanerochaete</taxon>
    </lineage>
</organism>
<evidence type="ECO:0008006" key="3">
    <source>
        <dbReference type="Google" id="ProtNLM"/>
    </source>
</evidence>
<sequence>MDALWKNPRDGMCLVKLLKDTTFAGDNIDGDRVMMMALPPPSASDWVRFTNYARRVQTLDVISYTETMDTPLQWWSVLDHLPITQVFPRLRSVRWKWASEYRCSQGALLLKAPLRRLAVNDLDLRGVEQLIELLPGCSATLERLQIGTRFRGEDDHLVAASLWRALAMLHQLAHLDVSLYVPQAFCRLASLSHLTSLCLLIDSADTEDAKASFPALKSLELSVKTDTDAVAKLLQRMVLPVLEHLSITDYFLRRLVMPMHRANAAHVRLTLQEVAKVTSLRSFAFKCHRSISMAPTEALDAQALSSLHALRGLETLDVAALAVSMGAADVEPMARAWPRMQNLQLYERHAIFGTHPPCVLEVVDILPFARLCPHLRELGLLVHIGPPGPAAPPDDDSELPVHAALKTLRAAVSLPPFTPALRVLARTFPAAEVKGYGHDPDRDEAVNEAKKALVHELYGTQFEDTDGLGALTF</sequence>